<dbReference type="Proteomes" id="UP001470230">
    <property type="component" value="Unassembled WGS sequence"/>
</dbReference>
<accession>A0ABR2JH67</accession>
<dbReference type="SMART" id="SM00248">
    <property type="entry name" value="ANK"/>
    <property type="match status" value="8"/>
</dbReference>
<evidence type="ECO:0000313" key="3">
    <source>
        <dbReference type="EMBL" id="KAK8876565.1"/>
    </source>
</evidence>
<protein>
    <recommendedName>
        <fullName evidence="5">DUF3447 domain-containing protein</fullName>
    </recommendedName>
</protein>
<proteinExistence type="predicted"/>
<reference evidence="3 4" key="1">
    <citation type="submission" date="2024-04" db="EMBL/GenBank/DDBJ databases">
        <title>Tritrichomonas musculus Genome.</title>
        <authorList>
            <person name="Alves-Ferreira E."/>
            <person name="Grigg M."/>
            <person name="Lorenzi H."/>
            <person name="Galac M."/>
        </authorList>
    </citation>
    <scope>NUCLEOTIDE SEQUENCE [LARGE SCALE GENOMIC DNA]</scope>
    <source>
        <strain evidence="3 4">EAF2021</strain>
    </source>
</reference>
<dbReference type="InterPro" id="IPR036770">
    <property type="entry name" value="Ankyrin_rpt-contain_sf"/>
</dbReference>
<keyword evidence="4" id="KW-1185">Reference proteome</keyword>
<evidence type="ECO:0000256" key="1">
    <source>
        <dbReference type="ARBA" id="ARBA00022737"/>
    </source>
</evidence>
<sequence length="741" mass="87107">MSFEEILEKWKVIYQNILEFLDIEDDSEVHLNEFNNILNDQSIRERKEDISTFLHLLISIANNHHRSPNFFVKIDQILKLFQTEIQHFYTNIEIFTIFRGNKRILLFLIEERILTLDESIVFTISNGWYKAANYHFYFYPEIENFLTEKKLQKMSNKTSEMKEVNSNNFEDNRKSGENSNYICKLIQADEIDEFVIHVNKTNYPLSNTIEHSIFETNSYLLNKETTLIEYAAFYGSIQIFKYLYLNKVDISPLLWIYSIHGRNADIIHLLEEYQIQPFDLTFNQILKESIKCHHNEIAHYIQNNKLTKKEGLSISIKYSNLEFLSKEEIDEFGFYFACKNNDVFIADYILNNASIDANAIFTDGNIQQTALCAAVRERNKEIVHFLLSIPKIDVNVKSIYIVNGLEEEKRKNYKKDKTPLIIAVCENDEEIVELLLSNQDIDVNATVDYYDVCDYAMHHIEKSALNIAIEKGNVEIVSLLLSHPQICVNQICRHNDGDYGVDEGHDRFIEKIPLILAVEKENIEIISLLLNHPKIDINIKSRYHDYQYIKHFGYRGNQFKERTALSIAVDKNNAEIVQLLLKHSKIKLNYQLLFYNSNHSDQDEDEYKTDHYFYVDDYEGDIACEAKKEELRNFPHLQPYILQFNEIQPKMIFSRSFIKEIKSPLFVSVQKNNMDIINLLLNCSNIDVNYTSVLKSVEISDEISPLQEAVNENNEEIIQLLKKHNAVEIKKRYRDELDLII</sequence>
<keyword evidence="2" id="KW-0040">ANK repeat</keyword>
<keyword evidence="1" id="KW-0677">Repeat</keyword>
<dbReference type="EMBL" id="JAPFFF010000012">
    <property type="protein sequence ID" value="KAK8876565.1"/>
    <property type="molecule type" value="Genomic_DNA"/>
</dbReference>
<gene>
    <name evidence="3" type="ORF">M9Y10_006782</name>
</gene>
<dbReference type="Pfam" id="PF00023">
    <property type="entry name" value="Ank"/>
    <property type="match status" value="2"/>
</dbReference>
<dbReference type="SUPFAM" id="SSF48403">
    <property type="entry name" value="Ankyrin repeat"/>
    <property type="match status" value="1"/>
</dbReference>
<dbReference type="Pfam" id="PF12796">
    <property type="entry name" value="Ank_2"/>
    <property type="match status" value="1"/>
</dbReference>
<evidence type="ECO:0000256" key="2">
    <source>
        <dbReference type="ARBA" id="ARBA00023043"/>
    </source>
</evidence>
<comment type="caution">
    <text evidence="3">The sequence shown here is derived from an EMBL/GenBank/DDBJ whole genome shotgun (WGS) entry which is preliminary data.</text>
</comment>
<dbReference type="PANTHER" id="PTHR24198:SF165">
    <property type="entry name" value="ANKYRIN REPEAT-CONTAINING PROTEIN-RELATED"/>
    <property type="match status" value="1"/>
</dbReference>
<dbReference type="InterPro" id="IPR002110">
    <property type="entry name" value="Ankyrin_rpt"/>
</dbReference>
<dbReference type="PANTHER" id="PTHR24198">
    <property type="entry name" value="ANKYRIN REPEAT AND PROTEIN KINASE DOMAIN-CONTAINING PROTEIN"/>
    <property type="match status" value="1"/>
</dbReference>
<organism evidence="3 4">
    <name type="scientific">Tritrichomonas musculus</name>
    <dbReference type="NCBI Taxonomy" id="1915356"/>
    <lineage>
        <taxon>Eukaryota</taxon>
        <taxon>Metamonada</taxon>
        <taxon>Parabasalia</taxon>
        <taxon>Tritrichomonadida</taxon>
        <taxon>Tritrichomonadidae</taxon>
        <taxon>Tritrichomonas</taxon>
    </lineage>
</organism>
<evidence type="ECO:0000313" key="4">
    <source>
        <dbReference type="Proteomes" id="UP001470230"/>
    </source>
</evidence>
<dbReference type="SUPFAM" id="SSF140860">
    <property type="entry name" value="Pseudo ankyrin repeat-like"/>
    <property type="match status" value="1"/>
</dbReference>
<name>A0ABR2JH67_9EUKA</name>
<dbReference type="Gene3D" id="1.25.40.20">
    <property type="entry name" value="Ankyrin repeat-containing domain"/>
    <property type="match status" value="3"/>
</dbReference>
<evidence type="ECO:0008006" key="5">
    <source>
        <dbReference type="Google" id="ProtNLM"/>
    </source>
</evidence>